<proteinExistence type="predicted"/>
<keyword evidence="2" id="KW-1185">Reference proteome</keyword>
<accession>A0ABQ5BGM2</accession>
<gene>
    <name evidence="1" type="ORF">Tco_0859964</name>
</gene>
<reference evidence="1" key="1">
    <citation type="journal article" date="2022" name="Int. J. Mol. Sci.">
        <title>Draft Genome of Tanacetum Coccineum: Genomic Comparison of Closely Related Tanacetum-Family Plants.</title>
        <authorList>
            <person name="Yamashiro T."/>
            <person name="Shiraishi A."/>
            <person name="Nakayama K."/>
            <person name="Satake H."/>
        </authorList>
    </citation>
    <scope>NUCLEOTIDE SEQUENCE</scope>
</reference>
<protein>
    <submittedName>
        <fullName evidence="1">Uncharacterized protein</fullName>
    </submittedName>
</protein>
<evidence type="ECO:0000313" key="2">
    <source>
        <dbReference type="Proteomes" id="UP001151760"/>
    </source>
</evidence>
<dbReference type="EMBL" id="BQNB010013188">
    <property type="protein sequence ID" value="GJT12922.1"/>
    <property type="molecule type" value="Genomic_DNA"/>
</dbReference>
<name>A0ABQ5BGM2_9ASTR</name>
<evidence type="ECO:0000313" key="1">
    <source>
        <dbReference type="EMBL" id="GJT12922.1"/>
    </source>
</evidence>
<sequence length="119" mass="13591">MSNEVGKVKVLRVFEMIEHDDRVCIYGAFVSVNTNDIFTNDEFLILDVERKIVSKDNEFNDKSRTNMTIQSEETIKLDGLELIDDVIAKCEGRFNVSSFMNGAVSKDFKGVFNIIRSRS</sequence>
<comment type="caution">
    <text evidence="1">The sequence shown here is derived from an EMBL/GenBank/DDBJ whole genome shotgun (WGS) entry which is preliminary data.</text>
</comment>
<organism evidence="1 2">
    <name type="scientific">Tanacetum coccineum</name>
    <dbReference type="NCBI Taxonomy" id="301880"/>
    <lineage>
        <taxon>Eukaryota</taxon>
        <taxon>Viridiplantae</taxon>
        <taxon>Streptophyta</taxon>
        <taxon>Embryophyta</taxon>
        <taxon>Tracheophyta</taxon>
        <taxon>Spermatophyta</taxon>
        <taxon>Magnoliopsida</taxon>
        <taxon>eudicotyledons</taxon>
        <taxon>Gunneridae</taxon>
        <taxon>Pentapetalae</taxon>
        <taxon>asterids</taxon>
        <taxon>campanulids</taxon>
        <taxon>Asterales</taxon>
        <taxon>Asteraceae</taxon>
        <taxon>Asteroideae</taxon>
        <taxon>Anthemideae</taxon>
        <taxon>Anthemidinae</taxon>
        <taxon>Tanacetum</taxon>
    </lineage>
</organism>
<dbReference type="Proteomes" id="UP001151760">
    <property type="component" value="Unassembled WGS sequence"/>
</dbReference>
<reference evidence="1" key="2">
    <citation type="submission" date="2022-01" db="EMBL/GenBank/DDBJ databases">
        <authorList>
            <person name="Yamashiro T."/>
            <person name="Shiraishi A."/>
            <person name="Satake H."/>
            <person name="Nakayama K."/>
        </authorList>
    </citation>
    <scope>NUCLEOTIDE SEQUENCE</scope>
</reference>